<feature type="chain" id="PRO_5046261761" description="AA9 family lytic polysaccharide monooxygenase" evidence="10">
    <location>
        <begin position="21"/>
        <end position="320"/>
    </location>
</feature>
<evidence type="ECO:0000256" key="5">
    <source>
        <dbReference type="ARBA" id="ARBA00023008"/>
    </source>
</evidence>
<feature type="region of interest" description="Disordered" evidence="9">
    <location>
        <begin position="241"/>
        <end position="277"/>
    </location>
</feature>
<protein>
    <recommendedName>
        <fullName evidence="8">AA9 family lytic polysaccharide monooxygenase</fullName>
        <ecNumber evidence="8">1.14.99.56</ecNumber>
    </recommendedName>
    <alternativeName>
        <fullName evidence="8">Endo-beta-1,4-glucanase</fullName>
    </alternativeName>
    <alternativeName>
        <fullName evidence="8">Glycosyl hydrolase 61 family protein</fullName>
    </alternativeName>
</protein>
<dbReference type="SMART" id="SM00236">
    <property type="entry name" value="fCBD"/>
    <property type="match status" value="1"/>
</dbReference>
<proteinExistence type="predicted"/>
<name>A0ABP1CEG4_9APHY</name>
<evidence type="ECO:0000256" key="9">
    <source>
        <dbReference type="SAM" id="MobiDB-lite"/>
    </source>
</evidence>
<keyword evidence="3" id="KW-0378">Hydrolase</keyword>
<dbReference type="InterPro" id="IPR005103">
    <property type="entry name" value="AA9_LPMO"/>
</dbReference>
<dbReference type="PANTHER" id="PTHR33353">
    <property type="entry name" value="PUTATIVE (AFU_ORTHOLOGUE AFUA_1G12560)-RELATED"/>
    <property type="match status" value="1"/>
</dbReference>
<dbReference type="InterPro" id="IPR049892">
    <property type="entry name" value="AA9"/>
</dbReference>
<evidence type="ECO:0000313" key="12">
    <source>
        <dbReference type="EMBL" id="CAL1693827.1"/>
    </source>
</evidence>
<dbReference type="Proteomes" id="UP001497453">
    <property type="component" value="Chromosome 1"/>
</dbReference>
<keyword evidence="8" id="KW-0136">Cellulose degradation</keyword>
<evidence type="ECO:0000256" key="6">
    <source>
        <dbReference type="ARBA" id="ARBA00023033"/>
    </source>
</evidence>
<gene>
    <name evidence="12" type="ORF">GFSPODELE1_LOCUS22</name>
</gene>
<evidence type="ECO:0000256" key="2">
    <source>
        <dbReference type="ARBA" id="ARBA00022729"/>
    </source>
</evidence>
<keyword evidence="4" id="KW-0560">Oxidoreductase</keyword>
<evidence type="ECO:0000256" key="8">
    <source>
        <dbReference type="RuleBase" id="RU368122"/>
    </source>
</evidence>
<dbReference type="PROSITE" id="PS00562">
    <property type="entry name" value="CBM1_1"/>
    <property type="match status" value="1"/>
</dbReference>
<dbReference type="EMBL" id="OZ037944">
    <property type="protein sequence ID" value="CAL1693827.1"/>
    <property type="molecule type" value="Genomic_DNA"/>
</dbReference>
<keyword evidence="5" id="KW-0186">Copper</keyword>
<feature type="domain" description="CBM1" evidence="11">
    <location>
        <begin position="284"/>
        <end position="320"/>
    </location>
</feature>
<comment type="function">
    <text evidence="8">Lytic polysaccharide monooxygenase (LMPO) that depolymerizes crystalline and amorphous polysaccharides via the oxidation of scissile alpha- or beta-(1-4)-glycosidic bonds, yielding C1 and/or C4 oxidation products. Catalysis by LPMOs requires the reduction of the active-site copper from Cu(II) to Cu(I) by a reducing agent and H(2)O(2) or O(2) as a cosubstrate.</text>
</comment>
<evidence type="ECO:0000256" key="1">
    <source>
        <dbReference type="ARBA" id="ARBA00022723"/>
    </source>
</evidence>
<dbReference type="EC" id="1.14.99.56" evidence="8"/>
<sequence>MKFAAATAAVILSKIASIAAHGGVTSWTIGGTTYPGWQPYLSAAGQDTAGRPYSSYDPILNAVAPTLHCNNDGSNGPIPESLTIASGQSITAHWPQWTHAQGPVTVYLASCGAATCDSVKSSGLQWFKINEAGLLSGTVYDGTWGTGKVMDTLEWTATIPASLKPGAYLIRFELLALHQANTPQFYPECANLIVTGSGTAFPSSSFLAPIPGAWGANDPGVNIDIYSEAAKSMTSYPIPGPPVWSGDNSAPPPSSTAAPPATTAPPAGPSTTTAAPPVTTTAAGTVAKYGQCGGIGYTGPTGCVEGTSCNHVNDYYFQCL</sequence>
<dbReference type="CDD" id="cd21175">
    <property type="entry name" value="LPMO_AA9"/>
    <property type="match status" value="1"/>
</dbReference>
<evidence type="ECO:0000256" key="4">
    <source>
        <dbReference type="ARBA" id="ARBA00023002"/>
    </source>
</evidence>
<comment type="catalytic activity">
    <reaction evidence="8">
        <text>[(1-&gt;4)-beta-D-glucosyl]n+m + reduced acceptor + O2 = 4-dehydro-beta-D-glucosyl-[(1-&gt;4)-beta-D-glucosyl]n-1 + [(1-&gt;4)-beta-D-glucosyl]m + acceptor + H2O.</text>
        <dbReference type="EC" id="1.14.99.56"/>
    </reaction>
</comment>
<reference evidence="13" key="1">
    <citation type="submission" date="2024-04" db="EMBL/GenBank/DDBJ databases">
        <authorList>
            <person name="Shaw F."/>
            <person name="Minotto A."/>
        </authorList>
    </citation>
    <scope>NUCLEOTIDE SEQUENCE [LARGE SCALE GENOMIC DNA]</scope>
</reference>
<keyword evidence="8" id="KW-0624">Polysaccharide degradation</keyword>
<keyword evidence="13" id="KW-1185">Reference proteome</keyword>
<evidence type="ECO:0000313" key="13">
    <source>
        <dbReference type="Proteomes" id="UP001497453"/>
    </source>
</evidence>
<evidence type="ECO:0000259" key="11">
    <source>
        <dbReference type="PROSITE" id="PS51164"/>
    </source>
</evidence>
<keyword evidence="8" id="KW-0964">Secreted</keyword>
<dbReference type="InterPro" id="IPR000254">
    <property type="entry name" value="CBD"/>
</dbReference>
<evidence type="ECO:0000256" key="7">
    <source>
        <dbReference type="ARBA" id="ARBA00023157"/>
    </source>
</evidence>
<dbReference type="PANTHER" id="PTHR33353:SF19">
    <property type="entry name" value="GLYCOSYLHYDROLASE FAMILY 61-8 PROTEIN"/>
    <property type="match status" value="1"/>
</dbReference>
<comment type="subcellular location">
    <subcellularLocation>
        <location evidence="8">Secreted</location>
    </subcellularLocation>
</comment>
<comment type="domain">
    <text evidence="8">Has a modular structure: an endo-beta-1,4-glucanase catalytic module at the N-terminus, a linker rich in serines and threonines, and a C-terminal carbohydrate-binding module (CBM).</text>
</comment>
<dbReference type="PROSITE" id="PS51164">
    <property type="entry name" value="CBM1_2"/>
    <property type="match status" value="1"/>
</dbReference>
<evidence type="ECO:0000256" key="10">
    <source>
        <dbReference type="SAM" id="SignalP"/>
    </source>
</evidence>
<dbReference type="Pfam" id="PF00734">
    <property type="entry name" value="CBM_1"/>
    <property type="match status" value="1"/>
</dbReference>
<keyword evidence="6" id="KW-0503">Monooxygenase</keyword>
<dbReference type="Gene3D" id="2.70.50.70">
    <property type="match status" value="1"/>
</dbReference>
<keyword evidence="7 8" id="KW-1015">Disulfide bond</keyword>
<dbReference type="SUPFAM" id="SSF57180">
    <property type="entry name" value="Cellulose-binding domain"/>
    <property type="match status" value="1"/>
</dbReference>
<organism evidence="12 13">
    <name type="scientific">Somion occarium</name>
    <dbReference type="NCBI Taxonomy" id="3059160"/>
    <lineage>
        <taxon>Eukaryota</taxon>
        <taxon>Fungi</taxon>
        <taxon>Dikarya</taxon>
        <taxon>Basidiomycota</taxon>
        <taxon>Agaricomycotina</taxon>
        <taxon>Agaricomycetes</taxon>
        <taxon>Polyporales</taxon>
        <taxon>Cerrenaceae</taxon>
        <taxon>Somion</taxon>
    </lineage>
</organism>
<keyword evidence="2 10" id="KW-0732">Signal</keyword>
<feature type="signal peptide" evidence="10">
    <location>
        <begin position="1"/>
        <end position="20"/>
    </location>
</feature>
<keyword evidence="1" id="KW-0479">Metal-binding</keyword>
<dbReference type="Pfam" id="PF03443">
    <property type="entry name" value="AA9"/>
    <property type="match status" value="1"/>
</dbReference>
<accession>A0ABP1CEG4</accession>
<evidence type="ECO:0000256" key="3">
    <source>
        <dbReference type="ARBA" id="ARBA00022801"/>
    </source>
</evidence>
<keyword evidence="8" id="KW-0119">Carbohydrate metabolism</keyword>
<dbReference type="InterPro" id="IPR035971">
    <property type="entry name" value="CBD_sf"/>
</dbReference>